<dbReference type="EMBL" id="BLZH01000007">
    <property type="protein sequence ID" value="GFP57117.1"/>
    <property type="molecule type" value="Genomic_DNA"/>
</dbReference>
<sequence length="219" mass="22435">MRHRQPERQPWPCFAAVLQRFLVELLLFLFFFFTTASAYPNTPAAYTLPPSTTASASSSAAAAAYKLPSPARSRPSIAAAAPSDQLGHATPPSAADAALSTLVTIPLQAKLDDSAAASSASSSASAAAALLSTASSSSSSSSSPTPPLAAALPPGQDASMSDLGYRMTSEYTCTTIGGETFCRVHVPVLKADAPMRATDMRVVLAVVSCLAGILAWGLV</sequence>
<feature type="region of interest" description="Disordered" evidence="1">
    <location>
        <begin position="136"/>
        <end position="155"/>
    </location>
</feature>
<keyword evidence="2" id="KW-1133">Transmembrane helix</keyword>
<proteinExistence type="predicted"/>
<evidence type="ECO:0000256" key="1">
    <source>
        <dbReference type="SAM" id="MobiDB-lite"/>
    </source>
</evidence>
<evidence type="ECO:0000313" key="4">
    <source>
        <dbReference type="Proteomes" id="UP000517252"/>
    </source>
</evidence>
<protein>
    <submittedName>
        <fullName evidence="3">Uncharacterized protein</fullName>
    </submittedName>
</protein>
<dbReference type="Proteomes" id="UP000517252">
    <property type="component" value="Unassembled WGS sequence"/>
</dbReference>
<dbReference type="OrthoDB" id="3542181at2759"/>
<evidence type="ECO:0000256" key="2">
    <source>
        <dbReference type="SAM" id="Phobius"/>
    </source>
</evidence>
<feature type="compositionally biased region" description="Low complexity" evidence="1">
    <location>
        <begin position="136"/>
        <end position="154"/>
    </location>
</feature>
<feature type="transmembrane region" description="Helical" evidence="2">
    <location>
        <begin position="21"/>
        <end position="39"/>
    </location>
</feature>
<name>A0A6V8QWW3_TRIAP</name>
<gene>
    <name evidence="3" type="ORF">TASIC1_0007060900</name>
</gene>
<keyword evidence="2" id="KW-0472">Membrane</keyword>
<organism evidence="3 4">
    <name type="scientific">Trichoderma asperellum</name>
    <name type="common">Filamentous fungus</name>
    <dbReference type="NCBI Taxonomy" id="101201"/>
    <lineage>
        <taxon>Eukaryota</taxon>
        <taxon>Fungi</taxon>
        <taxon>Dikarya</taxon>
        <taxon>Ascomycota</taxon>
        <taxon>Pezizomycotina</taxon>
        <taxon>Sordariomycetes</taxon>
        <taxon>Hypocreomycetidae</taxon>
        <taxon>Hypocreales</taxon>
        <taxon>Hypocreaceae</taxon>
        <taxon>Trichoderma</taxon>
    </lineage>
</organism>
<accession>A0A6V8QWW3</accession>
<dbReference type="AlphaFoldDB" id="A0A6V8QWW3"/>
<evidence type="ECO:0000313" key="3">
    <source>
        <dbReference type="EMBL" id="GFP57117.1"/>
    </source>
</evidence>
<keyword evidence="2" id="KW-0812">Transmembrane</keyword>
<reference evidence="3 4" key="1">
    <citation type="submission" date="2020-07" db="EMBL/GenBank/DDBJ databases">
        <title>Trichoderma asperellum IC-1 whole genome shotgun sequence.</title>
        <authorList>
            <person name="Kanamasa S."/>
            <person name="Takahashi H."/>
        </authorList>
    </citation>
    <scope>NUCLEOTIDE SEQUENCE [LARGE SCALE GENOMIC DNA]</scope>
    <source>
        <strain evidence="3 4">IC-1</strain>
    </source>
</reference>
<comment type="caution">
    <text evidence="3">The sequence shown here is derived from an EMBL/GenBank/DDBJ whole genome shotgun (WGS) entry which is preliminary data.</text>
</comment>